<evidence type="ECO:0000256" key="3">
    <source>
        <dbReference type="ARBA" id="ARBA00023163"/>
    </source>
</evidence>
<dbReference type="InterPro" id="IPR054126">
    <property type="entry name" value="CprB_TetR_C"/>
</dbReference>
<keyword evidence="2 4" id="KW-0238">DNA-binding</keyword>
<proteinExistence type="predicted"/>
<feature type="domain" description="HTH tetR-type" evidence="5">
    <location>
        <begin position="1"/>
        <end position="57"/>
    </location>
</feature>
<evidence type="ECO:0000256" key="1">
    <source>
        <dbReference type="ARBA" id="ARBA00023015"/>
    </source>
</evidence>
<evidence type="ECO:0000259" key="5">
    <source>
        <dbReference type="PROSITE" id="PS50977"/>
    </source>
</evidence>
<dbReference type="Proteomes" id="UP001501371">
    <property type="component" value="Unassembled WGS sequence"/>
</dbReference>
<gene>
    <name evidence="6" type="ORF">GCM10009654_62270</name>
</gene>
<dbReference type="Gene3D" id="1.10.357.10">
    <property type="entry name" value="Tetracycline Repressor, domain 2"/>
    <property type="match status" value="1"/>
</dbReference>
<accession>A0ABN1V7C6</accession>
<keyword evidence="1" id="KW-0805">Transcription regulation</keyword>
<evidence type="ECO:0000313" key="6">
    <source>
        <dbReference type="EMBL" id="GAA1196896.1"/>
    </source>
</evidence>
<dbReference type="NCBIfam" id="NF041196">
    <property type="entry name" value="ScbR_bind_reg"/>
    <property type="match status" value="1"/>
</dbReference>
<dbReference type="EMBL" id="BAAAKV010000085">
    <property type="protein sequence ID" value="GAA1196896.1"/>
    <property type="molecule type" value="Genomic_DNA"/>
</dbReference>
<name>A0ABN1V7C6_9ACTN</name>
<dbReference type="InterPro" id="IPR001647">
    <property type="entry name" value="HTH_TetR"/>
</dbReference>
<dbReference type="PANTHER" id="PTHR30055">
    <property type="entry name" value="HTH-TYPE TRANSCRIPTIONAL REGULATOR RUTR"/>
    <property type="match status" value="1"/>
</dbReference>
<dbReference type="InterPro" id="IPR047923">
    <property type="entry name" value="ArpA-like"/>
</dbReference>
<dbReference type="PRINTS" id="PR00455">
    <property type="entry name" value="HTHTETR"/>
</dbReference>
<protein>
    <submittedName>
        <fullName evidence="6">ScbR family autoregulator-binding transcription factor</fullName>
    </submittedName>
</protein>
<sequence length="183" mass="19835">MQILDAAAELFAAQGFPATSVKDVADRVGMTKGAVYFHYPTKEALTIAVVEAHYARWPGLLEAVQAKGLGPMDTLLELLDHTAAAFQDDPVVQAGARLQMEQPLPIDTMPAPYVGWLDLLEQLLAEAEEAGELRAGVSPAAAARVLVSTFFGTQHIAARLDHRAETTKRWSEARDLLFLALRA</sequence>
<evidence type="ECO:0000256" key="4">
    <source>
        <dbReference type="PROSITE-ProRule" id="PRU00335"/>
    </source>
</evidence>
<keyword evidence="7" id="KW-1185">Reference proteome</keyword>
<dbReference type="Pfam" id="PF00440">
    <property type="entry name" value="TetR_N"/>
    <property type="match status" value="1"/>
</dbReference>
<dbReference type="SUPFAM" id="SSF46689">
    <property type="entry name" value="Homeodomain-like"/>
    <property type="match status" value="1"/>
</dbReference>
<evidence type="ECO:0000256" key="2">
    <source>
        <dbReference type="ARBA" id="ARBA00023125"/>
    </source>
</evidence>
<dbReference type="InterPro" id="IPR009057">
    <property type="entry name" value="Homeodomain-like_sf"/>
</dbReference>
<reference evidence="6 7" key="1">
    <citation type="journal article" date="2019" name="Int. J. Syst. Evol. Microbiol.">
        <title>The Global Catalogue of Microorganisms (GCM) 10K type strain sequencing project: providing services to taxonomists for standard genome sequencing and annotation.</title>
        <authorList>
            <consortium name="The Broad Institute Genomics Platform"/>
            <consortium name="The Broad Institute Genome Sequencing Center for Infectious Disease"/>
            <person name="Wu L."/>
            <person name="Ma J."/>
        </authorList>
    </citation>
    <scope>NUCLEOTIDE SEQUENCE [LARGE SCALE GENOMIC DNA]</scope>
    <source>
        <strain evidence="6 7">JCM 12696</strain>
    </source>
</reference>
<dbReference type="SUPFAM" id="SSF48498">
    <property type="entry name" value="Tetracyclin repressor-like, C-terminal domain"/>
    <property type="match status" value="1"/>
</dbReference>
<dbReference type="InterPro" id="IPR036271">
    <property type="entry name" value="Tet_transcr_reg_TetR-rel_C_sf"/>
</dbReference>
<dbReference type="PANTHER" id="PTHR30055:SF234">
    <property type="entry name" value="HTH-TYPE TRANSCRIPTIONAL REGULATOR BETI"/>
    <property type="match status" value="1"/>
</dbReference>
<organism evidence="6 7">
    <name type="scientific">Streptomyces hebeiensis</name>
    <dbReference type="NCBI Taxonomy" id="229486"/>
    <lineage>
        <taxon>Bacteria</taxon>
        <taxon>Bacillati</taxon>
        <taxon>Actinomycetota</taxon>
        <taxon>Actinomycetes</taxon>
        <taxon>Kitasatosporales</taxon>
        <taxon>Streptomycetaceae</taxon>
        <taxon>Streptomyces</taxon>
    </lineage>
</organism>
<dbReference type="Pfam" id="PF21935">
    <property type="entry name" value="TetR_C_45"/>
    <property type="match status" value="1"/>
</dbReference>
<feature type="DNA-binding region" description="H-T-H motif" evidence="4">
    <location>
        <begin position="20"/>
        <end position="39"/>
    </location>
</feature>
<comment type="caution">
    <text evidence="6">The sequence shown here is derived from an EMBL/GenBank/DDBJ whole genome shotgun (WGS) entry which is preliminary data.</text>
</comment>
<dbReference type="PROSITE" id="PS50977">
    <property type="entry name" value="HTH_TETR_2"/>
    <property type="match status" value="1"/>
</dbReference>
<dbReference type="InterPro" id="IPR050109">
    <property type="entry name" value="HTH-type_TetR-like_transc_reg"/>
</dbReference>
<keyword evidence="3" id="KW-0804">Transcription</keyword>
<evidence type="ECO:0000313" key="7">
    <source>
        <dbReference type="Proteomes" id="UP001501371"/>
    </source>
</evidence>